<name>A0AAV1WIG8_LUPLU</name>
<accession>A0AAV1WIG8</accession>
<feature type="transmembrane region" description="Helical" evidence="2">
    <location>
        <begin position="93"/>
        <end position="113"/>
    </location>
</feature>
<keyword evidence="2" id="KW-1133">Transmembrane helix</keyword>
<dbReference type="InterPro" id="IPR025564">
    <property type="entry name" value="CAAD_dom"/>
</dbReference>
<keyword evidence="2" id="KW-0472">Membrane</keyword>
<dbReference type="AlphaFoldDB" id="A0AAV1WIG8"/>
<dbReference type="EMBL" id="CAXHTB010000006">
    <property type="protein sequence ID" value="CAL0308849.1"/>
    <property type="molecule type" value="Genomic_DNA"/>
</dbReference>
<evidence type="ECO:0000313" key="4">
    <source>
        <dbReference type="EMBL" id="CAL0308849.1"/>
    </source>
</evidence>
<dbReference type="PANTHER" id="PTHR33222">
    <property type="match status" value="1"/>
</dbReference>
<comment type="subcellular location">
    <subcellularLocation>
        <location evidence="1">Membrane</location>
        <topology evidence="1">Multi-pass membrane protein</topology>
    </subcellularLocation>
</comment>
<evidence type="ECO:0000313" key="5">
    <source>
        <dbReference type="Proteomes" id="UP001497480"/>
    </source>
</evidence>
<feature type="transmembrane region" description="Helical" evidence="2">
    <location>
        <begin position="119"/>
        <end position="137"/>
    </location>
</feature>
<keyword evidence="2" id="KW-0812">Transmembrane</keyword>
<reference evidence="4 5" key="1">
    <citation type="submission" date="2024-03" db="EMBL/GenBank/DDBJ databases">
        <authorList>
            <person name="Martinez-Hernandez J."/>
        </authorList>
    </citation>
    <scope>NUCLEOTIDE SEQUENCE [LARGE SCALE GENOMIC DNA]</scope>
</reference>
<dbReference type="GO" id="GO:0009535">
    <property type="term" value="C:chloroplast thylakoid membrane"/>
    <property type="evidence" value="ECO:0007669"/>
    <property type="project" value="TreeGrafter"/>
</dbReference>
<dbReference type="Proteomes" id="UP001497480">
    <property type="component" value="Unassembled WGS sequence"/>
</dbReference>
<gene>
    <name evidence="4" type="ORF">LLUT_LOCUS9909</name>
</gene>
<dbReference type="PANTHER" id="PTHR33222:SF4">
    <property type="entry name" value="PROTEIN CURVATURE THYLAKOID 1A, CHLOROPLASTIC"/>
    <property type="match status" value="1"/>
</dbReference>
<comment type="caution">
    <text evidence="4">The sequence shown here is derived from an EMBL/GenBank/DDBJ whole genome shotgun (WGS) entry which is preliminary data.</text>
</comment>
<dbReference type="InterPro" id="IPR033344">
    <property type="entry name" value="CURT1"/>
</dbReference>
<proteinExistence type="predicted"/>
<organism evidence="4 5">
    <name type="scientific">Lupinus luteus</name>
    <name type="common">European yellow lupine</name>
    <dbReference type="NCBI Taxonomy" id="3873"/>
    <lineage>
        <taxon>Eukaryota</taxon>
        <taxon>Viridiplantae</taxon>
        <taxon>Streptophyta</taxon>
        <taxon>Embryophyta</taxon>
        <taxon>Tracheophyta</taxon>
        <taxon>Spermatophyta</taxon>
        <taxon>Magnoliopsida</taxon>
        <taxon>eudicotyledons</taxon>
        <taxon>Gunneridae</taxon>
        <taxon>Pentapetalae</taxon>
        <taxon>rosids</taxon>
        <taxon>fabids</taxon>
        <taxon>Fabales</taxon>
        <taxon>Fabaceae</taxon>
        <taxon>Papilionoideae</taxon>
        <taxon>50 kb inversion clade</taxon>
        <taxon>genistoids sensu lato</taxon>
        <taxon>core genistoids</taxon>
        <taxon>Genisteae</taxon>
        <taxon>Lupinus</taxon>
    </lineage>
</organism>
<dbReference type="Pfam" id="PF14159">
    <property type="entry name" value="CAAD"/>
    <property type="match status" value="1"/>
</dbReference>
<feature type="domain" description="Cyanobacterial aminoacyl-tRNA synthetase CAAD" evidence="3">
    <location>
        <begin position="79"/>
        <end position="162"/>
    </location>
</feature>
<evidence type="ECO:0000256" key="1">
    <source>
        <dbReference type="ARBA" id="ARBA00004141"/>
    </source>
</evidence>
<protein>
    <recommendedName>
        <fullName evidence="3">Cyanobacterial aminoacyl-tRNA synthetase CAAD domain-containing protein</fullName>
    </recommendedName>
</protein>
<sequence>MATTIGRVLVPTRLVSNNTINVTTCYAFPYLPHRFSNTLSSSHSLKHLSESRKFSLLQTRASSSDETSTSVDTNELFNDLKEKWDALENKSTVVVYGGGAIVAVWLSSTLVGALNTVPLLPKILELVGLGYTGWFVYRYLLFKSSRKELVTDIEDLKKKIGGNE</sequence>
<evidence type="ECO:0000259" key="3">
    <source>
        <dbReference type="Pfam" id="PF14159"/>
    </source>
</evidence>
<evidence type="ECO:0000256" key="2">
    <source>
        <dbReference type="SAM" id="Phobius"/>
    </source>
</evidence>
<keyword evidence="5" id="KW-1185">Reference proteome</keyword>